<name>A0A090LZT0_OSTTA</name>
<reference evidence="4" key="2">
    <citation type="journal article" date="2014" name="BMC Genomics">
        <title>An improved genome of the model marine alga Ostreococcus tauri unfolds by assessing Illumina de novo assemblies.</title>
        <authorList>
            <person name="Blanc-Mathieu R."/>
            <person name="Verhelst B."/>
            <person name="Derelle E."/>
            <person name="Rombauts S."/>
            <person name="Bouget F.Y."/>
            <person name="Carre I."/>
            <person name="Chateau A."/>
            <person name="Eyre-Walker A."/>
            <person name="Grimsley N."/>
            <person name="Moreau H."/>
            <person name="Piegu B."/>
            <person name="Rivals E."/>
            <person name="Schackwitz W."/>
            <person name="Van de Peer Y."/>
            <person name="Piganeau G."/>
        </authorList>
    </citation>
    <scope>NUCLEOTIDE SEQUENCE</scope>
    <source>
        <strain evidence="4">RCC4221</strain>
    </source>
</reference>
<accession>A0A1Y5II54</accession>
<dbReference type="GO" id="GO:0003729">
    <property type="term" value="F:mRNA binding"/>
    <property type="evidence" value="ECO:0007669"/>
    <property type="project" value="TreeGrafter"/>
</dbReference>
<evidence type="ECO:0000256" key="2">
    <source>
        <dbReference type="PROSITE-ProRule" id="PRU00708"/>
    </source>
</evidence>
<evidence type="ECO:0000313" key="5">
    <source>
        <dbReference type="EMBL" id="OUS49258.1"/>
    </source>
</evidence>
<feature type="repeat" description="PPR" evidence="2">
    <location>
        <begin position="349"/>
        <end position="383"/>
    </location>
</feature>
<feature type="repeat" description="PPR" evidence="2">
    <location>
        <begin position="314"/>
        <end position="348"/>
    </location>
</feature>
<gene>
    <name evidence="5" type="ORF">BE221DRAFT_188511</name>
    <name evidence="4" type="ORF">OT_ostta04g00570</name>
</gene>
<protein>
    <submittedName>
        <fullName evidence="4">Pentatricopeptide repeat</fullName>
    </submittedName>
</protein>
<dbReference type="STRING" id="70448.A0A090LZT0"/>
<evidence type="ECO:0000313" key="6">
    <source>
        <dbReference type="Proteomes" id="UP000009170"/>
    </source>
</evidence>
<dbReference type="InterPro" id="IPR002885">
    <property type="entry name" value="PPR_rpt"/>
</dbReference>
<dbReference type="Gene3D" id="1.25.40.10">
    <property type="entry name" value="Tetratricopeptide repeat domain"/>
    <property type="match status" value="4"/>
</dbReference>
<feature type="compositionally biased region" description="Low complexity" evidence="3">
    <location>
        <begin position="30"/>
        <end position="49"/>
    </location>
</feature>
<evidence type="ECO:0000256" key="3">
    <source>
        <dbReference type="SAM" id="MobiDB-lite"/>
    </source>
</evidence>
<feature type="region of interest" description="Disordered" evidence="3">
    <location>
        <begin position="1"/>
        <end position="61"/>
    </location>
</feature>
<dbReference type="PANTHER" id="PTHR47938:SF35">
    <property type="entry name" value="PENTATRICOPEPTIDE REPEAT-CONTAINING PROTEIN 4, MITOCHONDRIAL-RELATED"/>
    <property type="match status" value="1"/>
</dbReference>
<dbReference type="Pfam" id="PF13812">
    <property type="entry name" value="PPR_3"/>
    <property type="match status" value="1"/>
</dbReference>
<dbReference type="PANTHER" id="PTHR47938">
    <property type="entry name" value="RESPIRATORY COMPLEX I CHAPERONE (CIA84), PUTATIVE (AFU_ORTHOLOGUE AFUA_2G06020)-RELATED"/>
    <property type="match status" value="1"/>
</dbReference>
<proteinExistence type="predicted"/>
<dbReference type="EMBL" id="CAID01000004">
    <property type="protein sequence ID" value="CEF97431.1"/>
    <property type="molecule type" value="Genomic_DNA"/>
</dbReference>
<dbReference type="Pfam" id="PF13041">
    <property type="entry name" value="PPR_2"/>
    <property type="match status" value="2"/>
</dbReference>
<evidence type="ECO:0000313" key="4">
    <source>
        <dbReference type="EMBL" id="CEF97431.1"/>
    </source>
</evidence>
<dbReference type="NCBIfam" id="TIGR00756">
    <property type="entry name" value="PPR"/>
    <property type="match status" value="2"/>
</dbReference>
<dbReference type="EMBL" id="KZ155771">
    <property type="protein sequence ID" value="OUS49258.1"/>
    <property type="molecule type" value="Genomic_DNA"/>
</dbReference>
<reference evidence="4 6" key="1">
    <citation type="journal article" date="2006" name="Proc. Natl. Acad. Sci. U.S.A.">
        <title>Genome analysis of the smallest free-living eukaryote Ostreococcus tauri unveils many unique features.</title>
        <authorList>
            <person name="Derelle E."/>
            <person name="Ferraz C."/>
            <person name="Rombauts S."/>
            <person name="Rouze P."/>
            <person name="Worden A.Z."/>
            <person name="Robbens S."/>
            <person name="Partensky F."/>
            <person name="Degroeve S."/>
            <person name="Echeynie S."/>
            <person name="Cooke R."/>
            <person name="Saeys Y."/>
            <person name="Wuyts J."/>
            <person name="Jabbari K."/>
            <person name="Bowler C."/>
            <person name="Panaud O."/>
            <person name="Piegu B."/>
            <person name="Ball S.G."/>
            <person name="Ral J.-P."/>
            <person name="Bouget F.-Y."/>
            <person name="Piganeau G."/>
            <person name="De Baets B."/>
            <person name="Picard A."/>
            <person name="Delseny M."/>
            <person name="Demaille J."/>
            <person name="Van de Peer Y."/>
            <person name="Moreau H."/>
        </authorList>
    </citation>
    <scope>NUCLEOTIDE SEQUENCE [LARGE SCALE GENOMIC DNA]</scope>
    <source>
        <strain evidence="4 6">OTTH0595</strain>
    </source>
</reference>
<dbReference type="Proteomes" id="UP000009170">
    <property type="component" value="Unassembled WGS sequence"/>
</dbReference>
<dbReference type="InParanoid" id="A0A090LZT0"/>
<dbReference type="AlphaFoldDB" id="A0A090LZT0"/>
<accession>A0A090LZT0</accession>
<dbReference type="InterPro" id="IPR011990">
    <property type="entry name" value="TPR-like_helical_dom_sf"/>
</dbReference>
<keyword evidence="6" id="KW-1185">Reference proteome</keyword>
<sequence length="501" mass="55397">MEMDLRVTKSSHGAAARHVNASKRPRGNERVVTSGRRGESSGSERTGTSGRDRGSALRPGERIVKAMESIATTSVGERIEWDAVASAVNPEGEKLRISTSTLNFAIKGLGERGSFDRAHALYLWMNRKQGRFAPNEFTYVALASAANTLSDTRTVQSMWRRALEDDGETELVCNEIASAVISALNRVSDWTGAYQVFRDMGDKGKARNIYTYTAVLTALRDEARPDEALVVLNEMAREPGVQATSYAFSLVLTSFDNARRWIEGNALAKRVAKYDVRPDTTLMHAIITMAGRAGDMAHANDVFKAMRNSTMIVTTYTFNALLGGYARYGDWEGCTEVYDEMKRSRIQPDSYTFTQLISAAERSGEYLAADTVWMDMLRNRIIPHTVMCGAYIHCLGCQGRDLEAEAVMDKMRNYWDVPRNAAVYNALIGAHVRSGEVTRALGVLEDMQCIDKLMPTEITFAVLIRACQESALNKRAEGLESMRQALVNAGQLVQDLSGSSQ</sequence>
<accession>A0A454Y2H5</accession>
<evidence type="ECO:0000256" key="1">
    <source>
        <dbReference type="ARBA" id="ARBA00022737"/>
    </source>
</evidence>
<dbReference type="OrthoDB" id="42736at2759"/>
<organism evidence="4 6">
    <name type="scientific">Ostreococcus tauri</name>
    <name type="common">Marine green alga</name>
    <dbReference type="NCBI Taxonomy" id="70448"/>
    <lineage>
        <taxon>Eukaryota</taxon>
        <taxon>Viridiplantae</taxon>
        <taxon>Chlorophyta</taxon>
        <taxon>Mamiellophyceae</taxon>
        <taxon>Mamiellales</taxon>
        <taxon>Bathycoccaceae</taxon>
        <taxon>Ostreococcus</taxon>
    </lineage>
</organism>
<dbReference type="Proteomes" id="UP000195557">
    <property type="component" value="Unassembled WGS sequence"/>
</dbReference>
<feature type="compositionally biased region" description="Basic and acidic residues" evidence="3">
    <location>
        <begin position="50"/>
        <end position="61"/>
    </location>
</feature>
<dbReference type="PROSITE" id="PS51375">
    <property type="entry name" value="PPR"/>
    <property type="match status" value="3"/>
</dbReference>
<reference evidence="5" key="3">
    <citation type="submission" date="2017-04" db="EMBL/GenBank/DDBJ databases">
        <title>Population genomics of picophytoplankton unveils novel chromosome hypervariability.</title>
        <authorList>
            <consortium name="DOE Joint Genome Institute"/>
            <person name="Blanc-Mathieu R."/>
            <person name="Krasovec M."/>
            <person name="Hebrard M."/>
            <person name="Yau S."/>
            <person name="Desgranges E."/>
            <person name="Martin J."/>
            <person name="Schackwitz W."/>
            <person name="Kuo A."/>
            <person name="Salin G."/>
            <person name="Donnadieu C."/>
            <person name="Desdevises Y."/>
            <person name="Sanchez-Ferandin S."/>
            <person name="Moreau H."/>
            <person name="Rivals E."/>
            <person name="Grigoriev I.V."/>
            <person name="Grimsley N."/>
            <person name="Eyre-Walker A."/>
            <person name="Piganeau G."/>
        </authorList>
    </citation>
    <scope>NUCLEOTIDE SEQUENCE [LARGE SCALE GENOMIC DNA]</scope>
    <source>
        <strain evidence="5">RCC 1115</strain>
    </source>
</reference>
<keyword evidence="1" id="KW-0677">Repeat</keyword>
<feature type="repeat" description="PPR" evidence="2">
    <location>
        <begin position="208"/>
        <end position="238"/>
    </location>
</feature>